<dbReference type="Proteomes" id="UP000614216">
    <property type="component" value="Unassembled WGS sequence"/>
</dbReference>
<keyword evidence="3" id="KW-1185">Reference proteome</keyword>
<feature type="domain" description="Conserved hypothetical protein CHP03032" evidence="1">
    <location>
        <begin position="15"/>
        <end position="328"/>
    </location>
</feature>
<dbReference type="RefSeq" id="WP_202858743.1">
    <property type="nucleotide sequence ID" value="NZ_JAEUGD010000066.1"/>
</dbReference>
<dbReference type="AlphaFoldDB" id="A0A937KE56"/>
<name>A0A937KE56_9BACT</name>
<evidence type="ECO:0000313" key="2">
    <source>
        <dbReference type="EMBL" id="MBL6449209.1"/>
    </source>
</evidence>
<proteinExistence type="predicted"/>
<evidence type="ECO:0000313" key="3">
    <source>
        <dbReference type="Proteomes" id="UP000614216"/>
    </source>
</evidence>
<protein>
    <submittedName>
        <fullName evidence="2">TIGR03032 family protein</fullName>
    </submittedName>
</protein>
<reference evidence="2" key="1">
    <citation type="submission" date="2021-01" db="EMBL/GenBank/DDBJ databases">
        <title>Fulvivirga kasyanovii gen. nov., sp nov., a novel member of the phylum Bacteroidetes isolated from seawater in a mussel farm.</title>
        <authorList>
            <person name="Zhao L.-H."/>
            <person name="Wang Z.-J."/>
        </authorList>
    </citation>
    <scope>NUCLEOTIDE SEQUENCE</scope>
    <source>
        <strain evidence="2">29W222</strain>
    </source>
</reference>
<gene>
    <name evidence="2" type="ORF">JMN32_23065</name>
</gene>
<accession>A0A937KE56</accession>
<sequence length="354" mass="39471">MSKPLSPFTCSYSPNLPELLNQLNCTVAISTYQAGKVILISAMNNNNLIQLPRNFQKPMGMAFNGKKMAIATKDEVIILANSPEMAPNYPNQPNTYDSLYLPRVTYYSGAIDIHDLEWVDGKLWAVNTLFSCLVTLDEDYSFKPVWKPPFVTTYAPSDFCHLNGLAMENGRPKFTSALGDGNTTESWRTGKASGGIIIDVETDEIITRNLAMPHSPRIYEGELFTLLSATGELIRIDTNTGKYDVIKKFDGFVRGMVRHGDYLFIGLSKLRETSSTFRDLPIAKRSLFCGIMVLHLPTAGIVGHIKYENSVEEIYDVKIMAGSRRPGLLNHESANHKVAITSPVGDFWAMKRDN</sequence>
<dbReference type="InterPro" id="IPR017481">
    <property type="entry name" value="CHP03032"/>
</dbReference>
<dbReference type="NCBIfam" id="TIGR03032">
    <property type="entry name" value="TIGR03032 family protein"/>
    <property type="match status" value="1"/>
</dbReference>
<organism evidence="2 3">
    <name type="scientific">Fulvivirga marina</name>
    <dbReference type="NCBI Taxonomy" id="2494733"/>
    <lineage>
        <taxon>Bacteria</taxon>
        <taxon>Pseudomonadati</taxon>
        <taxon>Bacteroidota</taxon>
        <taxon>Cytophagia</taxon>
        <taxon>Cytophagales</taxon>
        <taxon>Fulvivirgaceae</taxon>
        <taxon>Fulvivirga</taxon>
    </lineage>
</organism>
<evidence type="ECO:0000259" key="1">
    <source>
        <dbReference type="Pfam" id="PF16261"/>
    </source>
</evidence>
<dbReference type="Pfam" id="PF16261">
    <property type="entry name" value="DUF4915"/>
    <property type="match status" value="1"/>
</dbReference>
<comment type="caution">
    <text evidence="2">The sequence shown here is derived from an EMBL/GenBank/DDBJ whole genome shotgun (WGS) entry which is preliminary data.</text>
</comment>
<dbReference type="SUPFAM" id="SSF63825">
    <property type="entry name" value="YWTD domain"/>
    <property type="match status" value="1"/>
</dbReference>
<dbReference type="EMBL" id="JAEUGD010000066">
    <property type="protein sequence ID" value="MBL6449209.1"/>
    <property type="molecule type" value="Genomic_DNA"/>
</dbReference>